<keyword evidence="2" id="KW-0677">Repeat</keyword>
<keyword evidence="4" id="KW-0862">Zinc</keyword>
<keyword evidence="3 7" id="KW-0863">Zinc-finger</keyword>
<evidence type="ECO:0000256" key="3">
    <source>
        <dbReference type="ARBA" id="ARBA00022771"/>
    </source>
</evidence>
<dbReference type="PROSITE" id="PS50157">
    <property type="entry name" value="ZINC_FINGER_C2H2_2"/>
    <property type="match status" value="3"/>
</dbReference>
<comment type="caution">
    <text evidence="10">The sequence shown here is derived from an EMBL/GenBank/DDBJ whole genome shotgun (WGS) entry which is preliminary data.</text>
</comment>
<feature type="compositionally biased region" description="Basic residues" evidence="8">
    <location>
        <begin position="347"/>
        <end position="363"/>
    </location>
</feature>
<keyword evidence="5" id="KW-0805">Transcription regulation</keyword>
<keyword evidence="11" id="KW-1185">Reference proteome</keyword>
<feature type="domain" description="C2H2-type" evidence="9">
    <location>
        <begin position="380"/>
        <end position="407"/>
    </location>
</feature>
<dbReference type="PANTHER" id="PTHR45988:SF18">
    <property type="entry name" value="C2H2-TYPE ZINC FINGER FAMILY PROTEIN"/>
    <property type="match status" value="1"/>
</dbReference>
<reference evidence="10 11" key="1">
    <citation type="submission" date="2024-01" db="EMBL/GenBank/DDBJ databases">
        <title>The genomes of 5 underutilized Papilionoideae crops provide insights into root nodulation and disease resistanc.</title>
        <authorList>
            <person name="Jiang F."/>
        </authorList>
    </citation>
    <scope>NUCLEOTIDE SEQUENCE [LARGE SCALE GENOMIC DNA]</scope>
    <source>
        <strain evidence="10">DUOXIRENSHENG_FW03</strain>
        <tissue evidence="10">Leaves</tissue>
    </source>
</reference>
<dbReference type="GO" id="GO:0005634">
    <property type="term" value="C:nucleus"/>
    <property type="evidence" value="ECO:0007669"/>
    <property type="project" value="TreeGrafter"/>
</dbReference>
<feature type="region of interest" description="Disordered" evidence="8">
    <location>
        <begin position="347"/>
        <end position="373"/>
    </location>
</feature>
<dbReference type="InterPro" id="IPR036236">
    <property type="entry name" value="Znf_C2H2_sf"/>
</dbReference>
<name>A0AAN9SN74_PSOTE</name>
<protein>
    <recommendedName>
        <fullName evidence="9">C2H2-type domain-containing protein</fullName>
    </recommendedName>
</protein>
<dbReference type="Gene3D" id="3.30.160.60">
    <property type="entry name" value="Classic Zinc Finger"/>
    <property type="match status" value="1"/>
</dbReference>
<feature type="domain" description="C2H2-type" evidence="9">
    <location>
        <begin position="101"/>
        <end position="123"/>
    </location>
</feature>
<evidence type="ECO:0000256" key="4">
    <source>
        <dbReference type="ARBA" id="ARBA00022833"/>
    </source>
</evidence>
<dbReference type="InterPro" id="IPR013087">
    <property type="entry name" value="Znf_C2H2_type"/>
</dbReference>
<dbReference type="AlphaFoldDB" id="A0AAN9SN74"/>
<dbReference type="SUPFAM" id="SSF57667">
    <property type="entry name" value="beta-beta-alpha zinc fingers"/>
    <property type="match status" value="2"/>
</dbReference>
<dbReference type="GO" id="GO:0000976">
    <property type="term" value="F:transcription cis-regulatory region binding"/>
    <property type="evidence" value="ECO:0007669"/>
    <property type="project" value="TreeGrafter"/>
</dbReference>
<keyword evidence="1" id="KW-0479">Metal-binding</keyword>
<evidence type="ECO:0000256" key="2">
    <source>
        <dbReference type="ARBA" id="ARBA00022737"/>
    </source>
</evidence>
<keyword evidence="6" id="KW-0804">Transcription</keyword>
<dbReference type="PROSITE" id="PS00028">
    <property type="entry name" value="ZINC_FINGER_C2H2_1"/>
    <property type="match status" value="3"/>
</dbReference>
<feature type="compositionally biased region" description="Low complexity" evidence="8">
    <location>
        <begin position="140"/>
        <end position="154"/>
    </location>
</feature>
<gene>
    <name evidence="10" type="ORF">VNO78_12349</name>
</gene>
<dbReference type="GO" id="GO:0008270">
    <property type="term" value="F:zinc ion binding"/>
    <property type="evidence" value="ECO:0007669"/>
    <property type="project" value="UniProtKB-KW"/>
</dbReference>
<evidence type="ECO:0000259" key="9">
    <source>
        <dbReference type="PROSITE" id="PS50157"/>
    </source>
</evidence>
<organism evidence="10 11">
    <name type="scientific">Psophocarpus tetragonolobus</name>
    <name type="common">Winged bean</name>
    <name type="synonym">Dolichos tetragonolobus</name>
    <dbReference type="NCBI Taxonomy" id="3891"/>
    <lineage>
        <taxon>Eukaryota</taxon>
        <taxon>Viridiplantae</taxon>
        <taxon>Streptophyta</taxon>
        <taxon>Embryophyta</taxon>
        <taxon>Tracheophyta</taxon>
        <taxon>Spermatophyta</taxon>
        <taxon>Magnoliopsida</taxon>
        <taxon>eudicotyledons</taxon>
        <taxon>Gunneridae</taxon>
        <taxon>Pentapetalae</taxon>
        <taxon>rosids</taxon>
        <taxon>fabids</taxon>
        <taxon>Fabales</taxon>
        <taxon>Fabaceae</taxon>
        <taxon>Papilionoideae</taxon>
        <taxon>50 kb inversion clade</taxon>
        <taxon>NPAAA clade</taxon>
        <taxon>indigoferoid/millettioid clade</taxon>
        <taxon>Phaseoleae</taxon>
        <taxon>Psophocarpus</taxon>
    </lineage>
</organism>
<accession>A0AAN9SN74</accession>
<dbReference type="Pfam" id="PF13912">
    <property type="entry name" value="zf-C2H2_6"/>
    <property type="match status" value="3"/>
</dbReference>
<dbReference type="PANTHER" id="PTHR45988">
    <property type="entry name" value="C2H2 TYPE ZINC FINGER TRANSCRIPTION FACTOR FAMILY-RELATED"/>
    <property type="match status" value="1"/>
</dbReference>
<evidence type="ECO:0000256" key="1">
    <source>
        <dbReference type="ARBA" id="ARBA00022723"/>
    </source>
</evidence>
<proteinExistence type="predicted"/>
<evidence type="ECO:0000256" key="6">
    <source>
        <dbReference type="ARBA" id="ARBA00023163"/>
    </source>
</evidence>
<evidence type="ECO:0000256" key="7">
    <source>
        <dbReference type="PROSITE-ProRule" id="PRU00042"/>
    </source>
</evidence>
<feature type="compositionally biased region" description="Low complexity" evidence="8">
    <location>
        <begin position="422"/>
        <end position="433"/>
    </location>
</feature>
<dbReference type="GO" id="GO:0003700">
    <property type="term" value="F:DNA-binding transcription factor activity"/>
    <property type="evidence" value="ECO:0007669"/>
    <property type="project" value="InterPro"/>
</dbReference>
<feature type="compositionally biased region" description="Low complexity" evidence="8">
    <location>
        <begin position="444"/>
        <end position="463"/>
    </location>
</feature>
<dbReference type="InterPro" id="IPR044653">
    <property type="entry name" value="AZF1/2/3-like"/>
</dbReference>
<dbReference type="Proteomes" id="UP001386955">
    <property type="component" value="Unassembled WGS sequence"/>
</dbReference>
<dbReference type="SMART" id="SM00355">
    <property type="entry name" value="ZnF_C2H2"/>
    <property type="match status" value="3"/>
</dbReference>
<feature type="region of interest" description="Disordered" evidence="8">
    <location>
        <begin position="118"/>
        <end position="169"/>
    </location>
</feature>
<evidence type="ECO:0000313" key="11">
    <source>
        <dbReference type="Proteomes" id="UP001386955"/>
    </source>
</evidence>
<evidence type="ECO:0000256" key="8">
    <source>
        <dbReference type="SAM" id="MobiDB-lite"/>
    </source>
</evidence>
<dbReference type="EMBL" id="JAYMYS010000003">
    <property type="protein sequence ID" value="KAK7401037.1"/>
    <property type="molecule type" value="Genomic_DNA"/>
</dbReference>
<feature type="region of interest" description="Disordered" evidence="8">
    <location>
        <begin position="422"/>
        <end position="465"/>
    </location>
</feature>
<sequence length="479" mass="52629">MDNNEGGSCHDDESCKKDQNIKMNLVESCGAEDKYCKKSPSPMLRECDICGKTFNSGKALGGHRRSHFQKQQKKVKVRFTSKSGDSSIRANCDYDDDDGKRVCCICKKEFPTKNSLFGHMRSHPERSWRGVSPPSDKHFSSPSSCSFSSVNSDSLGKNKDEYDDDDEDDYVEDGNRVFALDEYDTDSDVTDLSQFTSPSWGKKDVRGRNCIGGYEAAETLAYLSAYSRYFGGGSTRVFPKRDEVLPMSAAPLIKLGKRKIGESSSSKKNEVKKIKFYLKGELKIGNKGVGTSECGDEEGNKKGILCMNDEEEDVDVDEGFYDVNAEVMTPVKVQVQEHVGEKKVKKIDHKGKGGKKNVVKSRAKNTEYENGNNQEKVGGYKCGACGKVFSTFQGLGGHRSIHKEKNINIATTIDESTLSEAVAEENNSSSSSNMNKVDEATPNEAAALPEAAAASDEASQSGAKRLDFDLNELPCVMDD</sequence>
<feature type="domain" description="C2H2-type" evidence="9">
    <location>
        <begin position="45"/>
        <end position="72"/>
    </location>
</feature>
<evidence type="ECO:0000256" key="5">
    <source>
        <dbReference type="ARBA" id="ARBA00023015"/>
    </source>
</evidence>
<evidence type="ECO:0000313" key="10">
    <source>
        <dbReference type="EMBL" id="KAK7401037.1"/>
    </source>
</evidence>